<name>A0AAI8VDP5_9PEZI</name>
<comment type="caution">
    <text evidence="1">The sequence shown here is derived from an EMBL/GenBank/DDBJ whole genome shotgun (WGS) entry which is preliminary data.</text>
</comment>
<organism evidence="1 2">
    <name type="scientific">Anthostomella pinea</name>
    <dbReference type="NCBI Taxonomy" id="933095"/>
    <lineage>
        <taxon>Eukaryota</taxon>
        <taxon>Fungi</taxon>
        <taxon>Dikarya</taxon>
        <taxon>Ascomycota</taxon>
        <taxon>Pezizomycotina</taxon>
        <taxon>Sordariomycetes</taxon>
        <taxon>Xylariomycetidae</taxon>
        <taxon>Xylariales</taxon>
        <taxon>Xylariaceae</taxon>
        <taxon>Anthostomella</taxon>
    </lineage>
</organism>
<accession>A0AAI8VDP5</accession>
<evidence type="ECO:0000313" key="2">
    <source>
        <dbReference type="Proteomes" id="UP001295740"/>
    </source>
</evidence>
<protein>
    <submittedName>
        <fullName evidence="1">Uu.00g104900.m01.CDS01</fullName>
    </submittedName>
</protein>
<evidence type="ECO:0000313" key="1">
    <source>
        <dbReference type="EMBL" id="CAJ2503096.1"/>
    </source>
</evidence>
<dbReference type="EMBL" id="CAUWAG010000004">
    <property type="protein sequence ID" value="CAJ2503096.1"/>
    <property type="molecule type" value="Genomic_DNA"/>
</dbReference>
<gene>
    <name evidence="1" type="ORF">KHLLAP_LOCUS3564</name>
</gene>
<reference evidence="1" key="1">
    <citation type="submission" date="2023-10" db="EMBL/GenBank/DDBJ databases">
        <authorList>
            <person name="Hackl T."/>
        </authorList>
    </citation>
    <scope>NUCLEOTIDE SEQUENCE</scope>
</reference>
<proteinExistence type="predicted"/>
<dbReference type="SUPFAM" id="SSF57850">
    <property type="entry name" value="RING/U-box"/>
    <property type="match status" value="1"/>
</dbReference>
<sequence>MSPTPHYHDLKSSEAVLGIDFGNGSSKESLVRSREDREPYLIRVPFKGGLDDPRRAGAVHQFTAYAAQDKAGKLVVGKEALRMDFDSPQDNPDLAGRDHPCQAGLLEHFKLLYDSAIAAAAGQKVTIRSVVLTYPNYLCPSNYHSGSFETYLDTYIGLMRSIWADDMHIETASEGQAAAIYICEPYHDVYGTDSQEERHRTLFADLDKQKGLNLLVVDTGASTLNVQCMTVYFDEKGDICNSQSNVPSGWVTGTRGGSHISNDKIRTLVEQELKPLLVTNQLAEGEMAHLLQDFEGQKKHFNYVENTNMMNLRGYSQESFVPLSPEQVRHAFESAFRDGLDLLKRHLHRLVGFQGDFAVLFCGGSYCNPGLYHQVKSIMADFEITAAARSCGVKHAFMRDEPYWSSAVSSGVALSLIRMPPPGELLRSSCIGPQEVSYKRRNGKWGKKASSTDAHVVYCYELDRTLHVEIEVPGRNMKLVLNMVCDPLWVADVSDSHPFIEIGRAEEVIGGPISTYDLAFEVSTRDLPRGPVYFTVDHTKVRDDGPVSLQLECYTHLKRGAYLPNDVDRKWTIPLRTDRATKLLQVGKAVQLPIWCKRCSKKIGKHARVCQDCDRYSVCTACYVKISTDWTLHPKHVFTGLSAYR</sequence>
<dbReference type="SUPFAM" id="SSF53067">
    <property type="entry name" value="Actin-like ATPase domain"/>
    <property type="match status" value="1"/>
</dbReference>
<keyword evidence="2" id="KW-1185">Reference proteome</keyword>
<dbReference type="AlphaFoldDB" id="A0AAI8VDP5"/>
<dbReference type="Proteomes" id="UP001295740">
    <property type="component" value="Unassembled WGS sequence"/>
</dbReference>
<dbReference type="InterPro" id="IPR043129">
    <property type="entry name" value="ATPase_NBD"/>
</dbReference>